<dbReference type="Proteomes" id="UP000594261">
    <property type="component" value="Chromosome 3"/>
</dbReference>
<sequence>MKRYFFLVGLLGSGCGIRRVPDSIEITHKSVQSKAATKLAHQQGKSREMDVCIAKFEDSIDILKKSLKSLEDRDLPGLNVNLLAAMNGYVACDDAFSESKVINPIDKIDAFLCEMAVNSINLSGYIH</sequence>
<reference evidence="2 3" key="1">
    <citation type="journal article" date="2016" name="G3 (Bethesda)">
        <title>First Draft Assembly and Annotation of the Genome of a California Endemic Oak Quercus lobata Nee (Fagaceae).</title>
        <authorList>
            <person name="Sork V.L."/>
            <person name="Fitz-Gibbon S.T."/>
            <person name="Puiu D."/>
            <person name="Crepeau M."/>
            <person name="Gugger P.F."/>
            <person name="Sherman R."/>
            <person name="Stevens K."/>
            <person name="Langley C.H."/>
            <person name="Pellegrini M."/>
            <person name="Salzberg S.L."/>
        </authorList>
    </citation>
    <scope>NUCLEOTIDE SEQUENCE [LARGE SCALE GENOMIC DNA]</scope>
    <source>
        <strain evidence="2 3">cv. SW786</strain>
    </source>
</reference>
<dbReference type="FunCoup" id="A0A7N2LA52">
    <property type="interactions" value="9"/>
</dbReference>
<dbReference type="InterPro" id="IPR035513">
    <property type="entry name" value="Invertase/methylesterase_inhib"/>
</dbReference>
<dbReference type="InterPro" id="IPR006501">
    <property type="entry name" value="Pectinesterase_inhib_dom"/>
</dbReference>
<dbReference type="InParanoid" id="A0A7N2LA52"/>
<evidence type="ECO:0000313" key="2">
    <source>
        <dbReference type="EnsemblPlants" id="QL03p058712:mrna"/>
    </source>
</evidence>
<reference evidence="2" key="2">
    <citation type="submission" date="2021-01" db="UniProtKB">
        <authorList>
            <consortium name="EnsemblPlants"/>
        </authorList>
    </citation>
    <scope>IDENTIFICATION</scope>
</reference>
<dbReference type="SUPFAM" id="SSF101148">
    <property type="entry name" value="Plant invertase/pectin methylesterase inhibitor"/>
    <property type="match status" value="1"/>
</dbReference>
<evidence type="ECO:0000259" key="1">
    <source>
        <dbReference type="Pfam" id="PF04043"/>
    </source>
</evidence>
<name>A0A7N2LA52_QUELO</name>
<dbReference type="EMBL" id="LRBV02000003">
    <property type="status" value="NOT_ANNOTATED_CDS"/>
    <property type="molecule type" value="Genomic_DNA"/>
</dbReference>
<dbReference type="AlphaFoldDB" id="A0A7N2LA52"/>
<dbReference type="PROSITE" id="PS51257">
    <property type="entry name" value="PROKAR_LIPOPROTEIN"/>
    <property type="match status" value="1"/>
</dbReference>
<dbReference type="Gene3D" id="1.20.140.40">
    <property type="entry name" value="Invertase/pectin methylesterase inhibitor family protein"/>
    <property type="match status" value="1"/>
</dbReference>
<dbReference type="EnsemblPlants" id="QL03p058712:mrna">
    <property type="protein sequence ID" value="QL03p058712:mrna"/>
    <property type="gene ID" value="QL03p058712"/>
</dbReference>
<dbReference type="GO" id="GO:0004857">
    <property type="term" value="F:enzyme inhibitor activity"/>
    <property type="evidence" value="ECO:0007669"/>
    <property type="project" value="InterPro"/>
</dbReference>
<keyword evidence="3" id="KW-1185">Reference proteome</keyword>
<dbReference type="Pfam" id="PF04043">
    <property type="entry name" value="PMEI"/>
    <property type="match status" value="1"/>
</dbReference>
<accession>A0A7N2LA52</accession>
<protein>
    <recommendedName>
        <fullName evidence="1">Pectinesterase inhibitor domain-containing protein</fullName>
    </recommendedName>
</protein>
<feature type="domain" description="Pectinesterase inhibitor" evidence="1">
    <location>
        <begin position="32"/>
        <end position="120"/>
    </location>
</feature>
<dbReference type="Gramene" id="QL03p058712:mrna">
    <property type="protein sequence ID" value="QL03p058712:mrna"/>
    <property type="gene ID" value="QL03p058712"/>
</dbReference>
<organism evidence="2 3">
    <name type="scientific">Quercus lobata</name>
    <name type="common">Valley oak</name>
    <dbReference type="NCBI Taxonomy" id="97700"/>
    <lineage>
        <taxon>Eukaryota</taxon>
        <taxon>Viridiplantae</taxon>
        <taxon>Streptophyta</taxon>
        <taxon>Embryophyta</taxon>
        <taxon>Tracheophyta</taxon>
        <taxon>Spermatophyta</taxon>
        <taxon>Magnoliopsida</taxon>
        <taxon>eudicotyledons</taxon>
        <taxon>Gunneridae</taxon>
        <taxon>Pentapetalae</taxon>
        <taxon>rosids</taxon>
        <taxon>fabids</taxon>
        <taxon>Fagales</taxon>
        <taxon>Fagaceae</taxon>
        <taxon>Quercus</taxon>
    </lineage>
</organism>
<proteinExistence type="predicted"/>
<evidence type="ECO:0000313" key="3">
    <source>
        <dbReference type="Proteomes" id="UP000594261"/>
    </source>
</evidence>